<name>A0A2V0PLV4_9CHLO</name>
<comment type="caution">
    <text evidence="2">The sequence shown here is derived from an EMBL/GenBank/DDBJ whole genome shotgun (WGS) entry which is preliminary data.</text>
</comment>
<protein>
    <recommendedName>
        <fullName evidence="4">Pectinesterase inhibitor domain-containing protein</fullName>
    </recommendedName>
</protein>
<dbReference type="InParanoid" id="A0A2V0PLV4"/>
<accession>A0A2V0PLV4</accession>
<feature type="chain" id="PRO_5016085426" description="Pectinesterase inhibitor domain-containing protein" evidence="1">
    <location>
        <begin position="25"/>
        <end position="479"/>
    </location>
</feature>
<evidence type="ECO:0000313" key="2">
    <source>
        <dbReference type="EMBL" id="GBG00540.1"/>
    </source>
</evidence>
<gene>
    <name evidence="2" type="ORF">Rsub_13243</name>
</gene>
<evidence type="ECO:0008006" key="4">
    <source>
        <dbReference type="Google" id="ProtNLM"/>
    </source>
</evidence>
<dbReference type="OrthoDB" id="534973at2759"/>
<dbReference type="AlphaFoldDB" id="A0A2V0PLV4"/>
<sequence length="479" mass="46968">MAGAGRSPALLGLMVVLLLGGAAAVVPGDIDTCTNTNTTQVPHITSVRTCSSVSLISRSAKGFSVAFSSSESKGLVSAAGACGDAVASGVGAICKGLDPGVSIVSAAQVCANALAAVYSRTRSGVAALPIASVKELFDPREFTTAAASQSGYFQACAAGCNNAQSAAEALAQGAACGASSATGGCAAVASEVRSEVFSRAFTSVATDAWTKACAQSSGAALTETTAMAASAAASFASAIARVAAKACASCPTCKCSHLPSLPGLNLAGRWSEGFAAFAGGKVGFARSLASASSALCDGGATNSTKGETDAAMLALADMVGSAFGTVKASAVQIGGASACSGASLATQLEAVKQAGDAVVSDAAATVYGTWCPKAAAKLTNVELLTKDVISRAANKTTSACVEARAGGLKKLLKGLPRRVDQRRIIAQAVNSNAPLRQKVNEALTEAQKCGCPPSLCLFCKGAKTLPAIDPALGAAAGSG</sequence>
<evidence type="ECO:0000256" key="1">
    <source>
        <dbReference type="SAM" id="SignalP"/>
    </source>
</evidence>
<evidence type="ECO:0000313" key="3">
    <source>
        <dbReference type="Proteomes" id="UP000247498"/>
    </source>
</evidence>
<organism evidence="2 3">
    <name type="scientific">Raphidocelis subcapitata</name>
    <dbReference type="NCBI Taxonomy" id="307507"/>
    <lineage>
        <taxon>Eukaryota</taxon>
        <taxon>Viridiplantae</taxon>
        <taxon>Chlorophyta</taxon>
        <taxon>core chlorophytes</taxon>
        <taxon>Chlorophyceae</taxon>
        <taxon>CS clade</taxon>
        <taxon>Sphaeropleales</taxon>
        <taxon>Selenastraceae</taxon>
        <taxon>Raphidocelis</taxon>
    </lineage>
</organism>
<dbReference type="EMBL" id="BDRX01000243">
    <property type="protein sequence ID" value="GBG00540.1"/>
    <property type="molecule type" value="Genomic_DNA"/>
</dbReference>
<reference evidence="2 3" key="1">
    <citation type="journal article" date="2018" name="Sci. Rep.">
        <title>Raphidocelis subcapitata (=Pseudokirchneriella subcapitata) provides an insight into genome evolution and environmental adaptations in the Sphaeropleales.</title>
        <authorList>
            <person name="Suzuki S."/>
            <person name="Yamaguchi H."/>
            <person name="Nakajima N."/>
            <person name="Kawachi M."/>
        </authorList>
    </citation>
    <scope>NUCLEOTIDE SEQUENCE [LARGE SCALE GENOMIC DNA]</scope>
    <source>
        <strain evidence="2 3">NIES-35</strain>
    </source>
</reference>
<proteinExistence type="predicted"/>
<dbReference type="Proteomes" id="UP000247498">
    <property type="component" value="Unassembled WGS sequence"/>
</dbReference>
<keyword evidence="3" id="KW-1185">Reference proteome</keyword>
<feature type="signal peptide" evidence="1">
    <location>
        <begin position="1"/>
        <end position="24"/>
    </location>
</feature>
<keyword evidence="1" id="KW-0732">Signal</keyword>